<feature type="region of interest" description="Disordered" evidence="1">
    <location>
        <begin position="14"/>
        <end position="33"/>
    </location>
</feature>
<name>A0A873WJS5_9CAUD</name>
<organism evidence="2 3">
    <name type="scientific">Streptomyces phage Shaeky</name>
    <dbReference type="NCBI Taxonomy" id="2767586"/>
    <lineage>
        <taxon>Viruses</taxon>
        <taxon>Duplodnaviria</taxon>
        <taxon>Heunggongvirae</taxon>
        <taxon>Uroviricota</taxon>
        <taxon>Caudoviricetes</taxon>
        <taxon>Colingsworthviridae</taxon>
        <taxon>Shaekyvirus</taxon>
        <taxon>Shaekyvirus shaeky</taxon>
    </lineage>
</organism>
<evidence type="ECO:0000313" key="3">
    <source>
        <dbReference type="Proteomes" id="UP000663581"/>
    </source>
</evidence>
<evidence type="ECO:0000256" key="1">
    <source>
        <dbReference type="SAM" id="MobiDB-lite"/>
    </source>
</evidence>
<evidence type="ECO:0000313" key="2">
    <source>
        <dbReference type="EMBL" id="QPB09756.1"/>
    </source>
</evidence>
<protein>
    <submittedName>
        <fullName evidence="2">Uncharacterized protein</fullName>
    </submittedName>
</protein>
<reference evidence="2" key="1">
    <citation type="submission" date="2020-07" db="EMBL/GenBank/DDBJ databases">
        <title>Complete genome sequence of Streptomyces phage Shaeky.</title>
        <authorList>
            <person name="Shodrock S.L."/>
            <person name="Higbee T."/>
            <person name="Clark J.D."/>
            <person name="Hernandez I."/>
            <person name="Liu M."/>
            <person name="Burrowes B."/>
        </authorList>
    </citation>
    <scope>NUCLEOTIDE SEQUENCE</scope>
</reference>
<keyword evidence="3" id="KW-1185">Reference proteome</keyword>
<dbReference type="Proteomes" id="UP000663581">
    <property type="component" value="Segment"/>
</dbReference>
<gene>
    <name evidence="2" type="ORF">CPT_Shaeky_069</name>
</gene>
<sequence length="33" mass="3656">MAAFLVSARAAQQRRGATYTHHTPSDQGQCYEC</sequence>
<feature type="compositionally biased region" description="Polar residues" evidence="1">
    <location>
        <begin position="20"/>
        <end position="33"/>
    </location>
</feature>
<dbReference type="EMBL" id="MT701595">
    <property type="protein sequence ID" value="QPB09756.1"/>
    <property type="molecule type" value="Genomic_DNA"/>
</dbReference>
<accession>A0A873WJS5</accession>
<proteinExistence type="predicted"/>